<dbReference type="Proteomes" id="UP000032142">
    <property type="component" value="Unassembled WGS sequence"/>
</dbReference>
<comment type="caution">
    <text evidence="1">The sequence shown here is derived from an EMBL/GenBank/DDBJ whole genome shotgun (WGS) entry which is preliminary data.</text>
</comment>
<reference evidence="2" key="1">
    <citation type="submission" date="2014-09" db="EMBL/GenBank/DDBJ databases">
        <authorList>
            <person name="Mudge J."/>
            <person name="Ramaraj T."/>
            <person name="Lindquist I.E."/>
            <person name="Bharti A.K."/>
            <person name="Sundararajan A."/>
            <person name="Cameron C.T."/>
            <person name="Woodward J.E."/>
            <person name="May G.D."/>
            <person name="Brubaker C."/>
            <person name="Broadhvest J."/>
            <person name="Wilkins T.A."/>
        </authorList>
    </citation>
    <scope>NUCLEOTIDE SEQUENCE</scope>
    <source>
        <strain evidence="2">cv. AKA8401</strain>
    </source>
</reference>
<name>A0A0B0MF27_GOSAR</name>
<proteinExistence type="predicted"/>
<evidence type="ECO:0000313" key="1">
    <source>
        <dbReference type="EMBL" id="KHF97530.1"/>
    </source>
</evidence>
<dbReference type="AlphaFoldDB" id="A0A0B0MF27"/>
<organism evidence="1 2">
    <name type="scientific">Gossypium arboreum</name>
    <name type="common">Tree cotton</name>
    <name type="synonym">Gossypium nanking</name>
    <dbReference type="NCBI Taxonomy" id="29729"/>
    <lineage>
        <taxon>Eukaryota</taxon>
        <taxon>Viridiplantae</taxon>
        <taxon>Streptophyta</taxon>
        <taxon>Embryophyta</taxon>
        <taxon>Tracheophyta</taxon>
        <taxon>Spermatophyta</taxon>
        <taxon>Magnoliopsida</taxon>
        <taxon>eudicotyledons</taxon>
        <taxon>Gunneridae</taxon>
        <taxon>Pentapetalae</taxon>
        <taxon>rosids</taxon>
        <taxon>malvids</taxon>
        <taxon>Malvales</taxon>
        <taxon>Malvaceae</taxon>
        <taxon>Malvoideae</taxon>
        <taxon>Gossypium</taxon>
    </lineage>
</organism>
<evidence type="ECO:0000313" key="2">
    <source>
        <dbReference type="Proteomes" id="UP000032142"/>
    </source>
</evidence>
<dbReference type="EMBL" id="JRRC01010173">
    <property type="protein sequence ID" value="KHF97530.1"/>
    <property type="molecule type" value="Genomic_DNA"/>
</dbReference>
<gene>
    <name evidence="1" type="ORF">F383_36776</name>
</gene>
<accession>A0A0B0MF27</accession>
<sequence length="102" mass="11279">MHTAVSHSRVHARVVLSVLNTGGGHGCVARPCCFDRLAYGHVARHGNLSHLKLGKNIALFSYGRIARPCLSLWCEHGLRHACVPCRVDLKTFVSRTHLVIRC</sequence>
<keyword evidence="2" id="KW-1185">Reference proteome</keyword>
<protein>
    <submittedName>
        <fullName evidence="1">Uncharacterized protein</fullName>
    </submittedName>
</protein>